<keyword evidence="5 6" id="KW-0456">Lyase</keyword>
<reference evidence="9" key="1">
    <citation type="submission" date="2016-11" db="EMBL/GenBank/DDBJ databases">
        <authorList>
            <person name="Varghese N."/>
            <person name="Submissions S."/>
        </authorList>
    </citation>
    <scope>NUCLEOTIDE SEQUENCE [LARGE SCALE GENOMIC DNA]</scope>
    <source>
        <strain evidence="9">DSM 22212</strain>
    </source>
</reference>
<evidence type="ECO:0000313" key="8">
    <source>
        <dbReference type="EMBL" id="SHK12171.1"/>
    </source>
</evidence>
<keyword evidence="6" id="KW-0963">Cytoplasm</keyword>
<evidence type="ECO:0000256" key="4">
    <source>
        <dbReference type="ARBA" id="ARBA00023102"/>
    </source>
</evidence>
<dbReference type="NCBIfam" id="NF002111">
    <property type="entry name" value="PRK00951.2-1"/>
    <property type="match status" value="1"/>
</dbReference>
<dbReference type="OrthoDB" id="9790411at2"/>
<proteinExistence type="inferred from homology"/>
<dbReference type="STRING" id="633813.SAMN04488087_0356"/>
<protein>
    <recommendedName>
        <fullName evidence="2 6">Imidazoleglycerol-phosphate dehydratase</fullName>
        <shortName evidence="6">IGPD</shortName>
        <ecNumber evidence="6 7">4.2.1.19</ecNumber>
    </recommendedName>
</protein>
<dbReference type="PROSITE" id="PS00954">
    <property type="entry name" value="IGP_DEHYDRATASE_1"/>
    <property type="match status" value="1"/>
</dbReference>
<name>A0A1M6PW69_9BACT</name>
<accession>A0A1M6PW69</accession>
<comment type="subcellular location">
    <subcellularLocation>
        <location evidence="6 7">Cytoplasm</location>
    </subcellularLocation>
</comment>
<comment type="similarity">
    <text evidence="6 7">Belongs to the imidazoleglycerol-phosphate dehydratase family.</text>
</comment>
<dbReference type="FunFam" id="3.30.230.40:FF:000003">
    <property type="entry name" value="Imidazoleglycerol-phosphate dehydratase HisB"/>
    <property type="match status" value="1"/>
</dbReference>
<dbReference type="PROSITE" id="PS00955">
    <property type="entry name" value="IGP_DEHYDRATASE_2"/>
    <property type="match status" value="1"/>
</dbReference>
<dbReference type="UniPathway" id="UPA00031">
    <property type="reaction ID" value="UER00011"/>
</dbReference>
<dbReference type="GO" id="GO:0004424">
    <property type="term" value="F:imidazoleglycerol-phosphate dehydratase activity"/>
    <property type="evidence" value="ECO:0007669"/>
    <property type="project" value="UniProtKB-UniRule"/>
</dbReference>
<dbReference type="InterPro" id="IPR020568">
    <property type="entry name" value="Ribosomal_Su5_D2-typ_SF"/>
</dbReference>
<evidence type="ECO:0000313" key="9">
    <source>
        <dbReference type="Proteomes" id="UP000185812"/>
    </source>
</evidence>
<dbReference type="CDD" id="cd07914">
    <property type="entry name" value="IGPD"/>
    <property type="match status" value="1"/>
</dbReference>
<dbReference type="PANTHER" id="PTHR23133:SF2">
    <property type="entry name" value="IMIDAZOLEGLYCEROL-PHOSPHATE DEHYDRATASE"/>
    <property type="match status" value="1"/>
</dbReference>
<dbReference type="InterPro" id="IPR038494">
    <property type="entry name" value="IGPD_sf"/>
</dbReference>
<dbReference type="PANTHER" id="PTHR23133">
    <property type="entry name" value="IMIDAZOLEGLYCEROL-PHOSPHATE DEHYDRATASE HIS7"/>
    <property type="match status" value="1"/>
</dbReference>
<comment type="pathway">
    <text evidence="1 6 7">Amino-acid biosynthesis; L-histidine biosynthesis; L-histidine from 5-phospho-alpha-D-ribose 1-diphosphate: step 6/9.</text>
</comment>
<keyword evidence="9" id="KW-1185">Reference proteome</keyword>
<dbReference type="NCBIfam" id="NF002116">
    <property type="entry name" value="PRK00951.2-6"/>
    <property type="match status" value="1"/>
</dbReference>
<dbReference type="FunFam" id="3.30.230.40:FF:000001">
    <property type="entry name" value="Imidazoleglycerol-phosphate dehydratase HisB"/>
    <property type="match status" value="1"/>
</dbReference>
<evidence type="ECO:0000256" key="3">
    <source>
        <dbReference type="ARBA" id="ARBA00022605"/>
    </source>
</evidence>
<dbReference type="AlphaFoldDB" id="A0A1M6PW69"/>
<keyword evidence="4 6" id="KW-0368">Histidine biosynthesis</keyword>
<evidence type="ECO:0000256" key="1">
    <source>
        <dbReference type="ARBA" id="ARBA00005047"/>
    </source>
</evidence>
<organism evidence="8 9">
    <name type="scientific">Rhodothermus profundi</name>
    <dbReference type="NCBI Taxonomy" id="633813"/>
    <lineage>
        <taxon>Bacteria</taxon>
        <taxon>Pseudomonadati</taxon>
        <taxon>Rhodothermota</taxon>
        <taxon>Rhodothermia</taxon>
        <taxon>Rhodothermales</taxon>
        <taxon>Rhodothermaceae</taxon>
        <taxon>Rhodothermus</taxon>
    </lineage>
</organism>
<sequence>MASTPAFTPRTASRRRLTGETQVEVSLTLDGTGRADCQTGVGFLDHMLTLWAHHGGFDLTVRCQGDLHVDEHHSVEDVAITLGQTFAEALEDKAYIARYGYAYVPMDDALARAVVDLSGRFYFVFIADFDRPTVGDLATELVSHFWYAFAEQVRCNLHIQVFYGQNTHHKIEAIFKAVARALREAVQRDRRFGPVRSTKGVL</sequence>
<dbReference type="Pfam" id="PF00475">
    <property type="entry name" value="IGPD"/>
    <property type="match status" value="1"/>
</dbReference>
<dbReference type="RefSeq" id="WP_072714230.1">
    <property type="nucleotide sequence ID" value="NZ_FRAU01000001.1"/>
</dbReference>
<evidence type="ECO:0000256" key="5">
    <source>
        <dbReference type="ARBA" id="ARBA00023239"/>
    </source>
</evidence>
<dbReference type="SUPFAM" id="SSF54211">
    <property type="entry name" value="Ribosomal protein S5 domain 2-like"/>
    <property type="match status" value="2"/>
</dbReference>
<dbReference type="GO" id="GO:0000105">
    <property type="term" value="P:L-histidine biosynthetic process"/>
    <property type="evidence" value="ECO:0007669"/>
    <property type="project" value="UniProtKB-UniRule"/>
</dbReference>
<evidence type="ECO:0000256" key="6">
    <source>
        <dbReference type="HAMAP-Rule" id="MF_00076"/>
    </source>
</evidence>
<dbReference type="EMBL" id="FRAU01000001">
    <property type="protein sequence ID" value="SHK12171.1"/>
    <property type="molecule type" value="Genomic_DNA"/>
</dbReference>
<dbReference type="GO" id="GO:0005737">
    <property type="term" value="C:cytoplasm"/>
    <property type="evidence" value="ECO:0007669"/>
    <property type="project" value="UniProtKB-SubCell"/>
</dbReference>
<dbReference type="InterPro" id="IPR020565">
    <property type="entry name" value="ImidazoleglycerP_deHydtase_CS"/>
</dbReference>
<dbReference type="HAMAP" id="MF_00076">
    <property type="entry name" value="HisB"/>
    <property type="match status" value="1"/>
</dbReference>
<keyword evidence="3 6" id="KW-0028">Amino-acid biosynthesis</keyword>
<dbReference type="Gene3D" id="3.30.230.40">
    <property type="entry name" value="Imidazole glycerol phosphate dehydratase, domain 1"/>
    <property type="match status" value="2"/>
</dbReference>
<dbReference type="EC" id="4.2.1.19" evidence="6 7"/>
<evidence type="ECO:0000256" key="2">
    <source>
        <dbReference type="ARBA" id="ARBA00016664"/>
    </source>
</evidence>
<dbReference type="Proteomes" id="UP000185812">
    <property type="component" value="Unassembled WGS sequence"/>
</dbReference>
<dbReference type="NCBIfam" id="NF002114">
    <property type="entry name" value="PRK00951.2-4"/>
    <property type="match status" value="1"/>
</dbReference>
<dbReference type="InterPro" id="IPR000807">
    <property type="entry name" value="ImidazoleglycerolP_deHydtase"/>
</dbReference>
<gene>
    <name evidence="6" type="primary">hisB</name>
    <name evidence="8" type="ORF">SAMN04488087_0356</name>
</gene>
<comment type="catalytic activity">
    <reaction evidence="6 7">
        <text>D-erythro-1-(imidazol-4-yl)glycerol 3-phosphate = 3-(imidazol-4-yl)-2-oxopropyl phosphate + H2O</text>
        <dbReference type="Rhea" id="RHEA:11040"/>
        <dbReference type="ChEBI" id="CHEBI:15377"/>
        <dbReference type="ChEBI" id="CHEBI:57766"/>
        <dbReference type="ChEBI" id="CHEBI:58278"/>
        <dbReference type="EC" id="4.2.1.19"/>
    </reaction>
</comment>
<evidence type="ECO:0000256" key="7">
    <source>
        <dbReference type="RuleBase" id="RU000599"/>
    </source>
</evidence>